<feature type="chain" id="PRO_5032438055" evidence="2">
    <location>
        <begin position="23"/>
        <end position="283"/>
    </location>
</feature>
<reference evidence="4 5" key="1">
    <citation type="submission" date="2020-10" db="EMBL/GenBank/DDBJ databases">
        <title>Complete genome of Cruoricapor ignavus strain M1214 isolated from the blood culture of a febrile patient.</title>
        <authorList>
            <person name="Guglielmino C.J.D."/>
        </authorList>
    </citation>
    <scope>NUCLEOTIDE SEQUENCE [LARGE SCALE GENOMIC DNA]</scope>
    <source>
        <strain evidence="4 5">M1214</strain>
    </source>
</reference>
<evidence type="ECO:0000313" key="5">
    <source>
        <dbReference type="Proteomes" id="UP000593605"/>
    </source>
</evidence>
<dbReference type="InterPro" id="IPR016047">
    <property type="entry name" value="M23ase_b-sheet_dom"/>
</dbReference>
<sequence>MKPKAPKIICLFFLFGSLFLKAQFNTLLPVAPKKSEMKHNSEYHQAEMNREEKGLSNPTLKKIWKNLFVSDNNEKLKSEIDSLKNKMTEFEKSSRRKENYQKIKDSIWLQMQLQWRQNTAGPPIPTETTASAKEMRALSERISLPLKNSMSISSPFGFRLHPIFGIRKMHNGMDIKANYEKVYSVLDGVVSAAGWDPKGGGNYIKINHFNRFETAYLHLSEMYYKVGERVRAGFIIGRSGNSGNSTGPHLHFAVKEYGRLINPDHFLKELMNIKHLNINKNTL</sequence>
<keyword evidence="2" id="KW-0732">Signal</keyword>
<dbReference type="CDD" id="cd12797">
    <property type="entry name" value="M23_peptidase"/>
    <property type="match status" value="1"/>
</dbReference>
<dbReference type="SUPFAM" id="SSF51261">
    <property type="entry name" value="Duplicated hybrid motif"/>
    <property type="match status" value="1"/>
</dbReference>
<proteinExistence type="predicted"/>
<evidence type="ECO:0000256" key="2">
    <source>
        <dbReference type="SAM" id="SignalP"/>
    </source>
</evidence>
<dbReference type="EMBL" id="CP063145">
    <property type="protein sequence ID" value="QOR73782.1"/>
    <property type="molecule type" value="Genomic_DNA"/>
</dbReference>
<protein>
    <submittedName>
        <fullName evidence="4">M23 family metallopeptidase</fullName>
    </submittedName>
</protein>
<gene>
    <name evidence="4" type="ORF">IMZ16_09785</name>
</gene>
<dbReference type="PANTHER" id="PTHR21666:SF270">
    <property type="entry name" value="MUREIN HYDROLASE ACTIVATOR ENVC"/>
    <property type="match status" value="1"/>
</dbReference>
<evidence type="ECO:0000259" key="3">
    <source>
        <dbReference type="Pfam" id="PF01551"/>
    </source>
</evidence>
<feature type="domain" description="M23ase beta-sheet core" evidence="3">
    <location>
        <begin position="168"/>
        <end position="263"/>
    </location>
</feature>
<dbReference type="PANTHER" id="PTHR21666">
    <property type="entry name" value="PEPTIDASE-RELATED"/>
    <property type="match status" value="1"/>
</dbReference>
<accession>A0A7M1T4G3</accession>
<dbReference type="InterPro" id="IPR011055">
    <property type="entry name" value="Dup_hybrid_motif"/>
</dbReference>
<feature type="coiled-coil region" evidence="1">
    <location>
        <begin position="66"/>
        <end position="93"/>
    </location>
</feature>
<dbReference type="InterPro" id="IPR050570">
    <property type="entry name" value="Cell_wall_metabolism_enzyme"/>
</dbReference>
<dbReference type="KEGG" id="civ:IMZ16_09785"/>
<dbReference type="Proteomes" id="UP000593605">
    <property type="component" value="Chromosome"/>
</dbReference>
<organism evidence="4 5">
    <name type="scientific">Cruoricaptor ignavus</name>
    <dbReference type="NCBI Taxonomy" id="1118202"/>
    <lineage>
        <taxon>Bacteria</taxon>
        <taxon>Pseudomonadati</taxon>
        <taxon>Bacteroidota</taxon>
        <taxon>Flavobacteriia</taxon>
        <taxon>Flavobacteriales</taxon>
        <taxon>Weeksellaceae</taxon>
        <taxon>Cruoricaptor</taxon>
    </lineage>
</organism>
<evidence type="ECO:0000313" key="4">
    <source>
        <dbReference type="EMBL" id="QOR73782.1"/>
    </source>
</evidence>
<dbReference type="Gene3D" id="2.70.70.10">
    <property type="entry name" value="Glucose Permease (Domain IIA)"/>
    <property type="match status" value="1"/>
</dbReference>
<dbReference type="GO" id="GO:0004222">
    <property type="term" value="F:metalloendopeptidase activity"/>
    <property type="evidence" value="ECO:0007669"/>
    <property type="project" value="TreeGrafter"/>
</dbReference>
<name>A0A7M1T4G3_9FLAO</name>
<keyword evidence="1" id="KW-0175">Coiled coil</keyword>
<feature type="signal peptide" evidence="2">
    <location>
        <begin position="1"/>
        <end position="22"/>
    </location>
</feature>
<dbReference type="Pfam" id="PF01551">
    <property type="entry name" value="Peptidase_M23"/>
    <property type="match status" value="1"/>
</dbReference>
<dbReference type="AlphaFoldDB" id="A0A7M1T4G3"/>
<evidence type="ECO:0000256" key="1">
    <source>
        <dbReference type="SAM" id="Coils"/>
    </source>
</evidence>